<accession>A0A239LMC5</accession>
<name>A0A239LMC5_9BACT</name>
<dbReference type="Proteomes" id="UP000198432">
    <property type="component" value="Unassembled WGS sequence"/>
</dbReference>
<gene>
    <name evidence="1" type="ORF">SAMN06296052_14413</name>
</gene>
<sequence>MEIDIKGSKGMKRQEVWLIGVQIDIEIEEPEFYFIIIPDEIDKVLLRRKKILMFNKKELCSFLLEDYNIKIENIDSGFINELDFVYKIRDVIDLVKNEGIDRQTVVIDSLNILFDVITSIDIEIPQPYKEILYDFADFLTFDTNISKGLKQVKYSSIDIIDAVYWLNGCMFSNSTFIR</sequence>
<keyword evidence="2" id="KW-1185">Reference proteome</keyword>
<dbReference type="RefSeq" id="WP_089321894.1">
    <property type="nucleotide sequence ID" value="NZ_FZOQ01000044.1"/>
</dbReference>
<evidence type="ECO:0000313" key="1">
    <source>
        <dbReference type="EMBL" id="SNT31052.1"/>
    </source>
</evidence>
<dbReference type="OrthoDB" id="10008963at2"/>
<reference evidence="2" key="1">
    <citation type="submission" date="2017-06" db="EMBL/GenBank/DDBJ databases">
        <authorList>
            <person name="Varghese N."/>
            <person name="Submissions S."/>
        </authorList>
    </citation>
    <scope>NUCLEOTIDE SEQUENCE [LARGE SCALE GENOMIC DNA]</scope>
    <source>
        <strain evidence="2">NKM1</strain>
    </source>
</reference>
<dbReference type="EMBL" id="FZOQ01000044">
    <property type="protein sequence ID" value="SNT31052.1"/>
    <property type="molecule type" value="Genomic_DNA"/>
</dbReference>
<dbReference type="AlphaFoldDB" id="A0A239LMC5"/>
<organism evidence="1 2">
    <name type="scientific">Pontibacter ummariensis</name>
    <dbReference type="NCBI Taxonomy" id="1610492"/>
    <lineage>
        <taxon>Bacteria</taxon>
        <taxon>Pseudomonadati</taxon>
        <taxon>Bacteroidota</taxon>
        <taxon>Cytophagia</taxon>
        <taxon>Cytophagales</taxon>
        <taxon>Hymenobacteraceae</taxon>
        <taxon>Pontibacter</taxon>
    </lineage>
</organism>
<evidence type="ECO:0000313" key="2">
    <source>
        <dbReference type="Proteomes" id="UP000198432"/>
    </source>
</evidence>
<proteinExistence type="predicted"/>
<protein>
    <submittedName>
        <fullName evidence="1">Uncharacterized protein</fullName>
    </submittedName>
</protein>